<evidence type="ECO:0000256" key="6">
    <source>
        <dbReference type="SAM" id="Phobius"/>
    </source>
</evidence>
<evidence type="ECO:0000313" key="8">
    <source>
        <dbReference type="Proteomes" id="UP001246372"/>
    </source>
</evidence>
<feature type="transmembrane region" description="Helical" evidence="6">
    <location>
        <begin position="47"/>
        <end position="69"/>
    </location>
</feature>
<proteinExistence type="predicted"/>
<dbReference type="EMBL" id="JAVXZY010000009">
    <property type="protein sequence ID" value="MDT9001444.1"/>
    <property type="molecule type" value="Genomic_DNA"/>
</dbReference>
<feature type="transmembrane region" description="Helical" evidence="6">
    <location>
        <begin position="12"/>
        <end position="35"/>
    </location>
</feature>
<protein>
    <submittedName>
        <fullName evidence="7">LysE family transporter</fullName>
    </submittedName>
</protein>
<gene>
    <name evidence="7" type="ORF">RQP53_19355</name>
</gene>
<evidence type="ECO:0000256" key="1">
    <source>
        <dbReference type="ARBA" id="ARBA00004651"/>
    </source>
</evidence>
<feature type="transmembrane region" description="Helical" evidence="6">
    <location>
        <begin position="75"/>
        <end position="96"/>
    </location>
</feature>
<name>A0ABU3PFS6_9BURK</name>
<sequence>MVNLFSSGAAAALGQGLALGLGLIVAIGAQNAFVLRQGLRREHVGSVVLFCLLADALLIAAGVLGMAQALGERPLLARLMAGAGGLFLAAYAWQALQRARQSSALRAEQQGDGLSRRAALAQAAAFTLLNPHVYLDTVLLVGGIGAQQPPGLRGCFIAGAALASTLWFGALGYGARWLSPLFARPRAWQLLDGLIAATMALLAALLLRQAWLGR</sequence>
<keyword evidence="2" id="KW-1003">Cell membrane</keyword>
<comment type="caution">
    <text evidence="7">The sequence shown here is derived from an EMBL/GenBank/DDBJ whole genome shotgun (WGS) entry which is preliminary data.</text>
</comment>
<evidence type="ECO:0000256" key="4">
    <source>
        <dbReference type="ARBA" id="ARBA00022989"/>
    </source>
</evidence>
<reference evidence="7" key="1">
    <citation type="submission" date="2023-09" db="EMBL/GenBank/DDBJ databases">
        <title>Paucibacter sp. APW11 Genome sequencing and assembly.</title>
        <authorList>
            <person name="Kim I."/>
        </authorList>
    </citation>
    <scope>NUCLEOTIDE SEQUENCE</scope>
    <source>
        <strain evidence="7">APW11</strain>
    </source>
</reference>
<evidence type="ECO:0000256" key="5">
    <source>
        <dbReference type="ARBA" id="ARBA00023136"/>
    </source>
</evidence>
<dbReference type="PANTHER" id="PTHR30086">
    <property type="entry name" value="ARGININE EXPORTER PROTEIN ARGO"/>
    <property type="match status" value="1"/>
</dbReference>
<dbReference type="Pfam" id="PF01810">
    <property type="entry name" value="LysE"/>
    <property type="match status" value="1"/>
</dbReference>
<feature type="transmembrane region" description="Helical" evidence="6">
    <location>
        <begin position="187"/>
        <end position="207"/>
    </location>
</feature>
<keyword evidence="3 6" id="KW-0812">Transmembrane</keyword>
<comment type="subcellular location">
    <subcellularLocation>
        <location evidence="1">Cell membrane</location>
        <topology evidence="1">Multi-pass membrane protein</topology>
    </subcellularLocation>
</comment>
<keyword evidence="5 6" id="KW-0472">Membrane</keyword>
<evidence type="ECO:0000313" key="7">
    <source>
        <dbReference type="EMBL" id="MDT9001444.1"/>
    </source>
</evidence>
<dbReference type="InterPro" id="IPR001123">
    <property type="entry name" value="LeuE-type"/>
</dbReference>
<keyword evidence="4 6" id="KW-1133">Transmembrane helix</keyword>
<keyword evidence="8" id="KW-1185">Reference proteome</keyword>
<accession>A0ABU3PFS6</accession>
<feature type="transmembrane region" description="Helical" evidence="6">
    <location>
        <begin position="155"/>
        <end position="175"/>
    </location>
</feature>
<organism evidence="7 8">
    <name type="scientific">Roseateles aquae</name>
    <dbReference type="NCBI Taxonomy" id="3077235"/>
    <lineage>
        <taxon>Bacteria</taxon>
        <taxon>Pseudomonadati</taxon>
        <taxon>Pseudomonadota</taxon>
        <taxon>Betaproteobacteria</taxon>
        <taxon>Burkholderiales</taxon>
        <taxon>Sphaerotilaceae</taxon>
        <taxon>Roseateles</taxon>
    </lineage>
</organism>
<dbReference type="Proteomes" id="UP001246372">
    <property type="component" value="Unassembled WGS sequence"/>
</dbReference>
<evidence type="ECO:0000256" key="2">
    <source>
        <dbReference type="ARBA" id="ARBA00022475"/>
    </source>
</evidence>
<evidence type="ECO:0000256" key="3">
    <source>
        <dbReference type="ARBA" id="ARBA00022692"/>
    </source>
</evidence>
<dbReference type="RefSeq" id="WP_315652329.1">
    <property type="nucleotide sequence ID" value="NZ_JAVXZY010000009.1"/>
</dbReference>
<dbReference type="PANTHER" id="PTHR30086:SF20">
    <property type="entry name" value="ARGININE EXPORTER PROTEIN ARGO-RELATED"/>
    <property type="match status" value="1"/>
</dbReference>